<name>A0A5B7CW45_PORTR</name>
<comment type="caution">
    <text evidence="2">The sequence shown here is derived from an EMBL/GenBank/DDBJ whole genome shotgun (WGS) entry which is preliminary data.</text>
</comment>
<dbReference type="InterPro" id="IPR000082">
    <property type="entry name" value="SEA_dom"/>
</dbReference>
<gene>
    <name evidence="2" type="ORF">E2C01_006359</name>
</gene>
<dbReference type="OrthoDB" id="2015116at2759"/>
<evidence type="ECO:0000313" key="2">
    <source>
        <dbReference type="EMBL" id="MPC13619.1"/>
    </source>
</evidence>
<evidence type="ECO:0000259" key="1">
    <source>
        <dbReference type="PROSITE" id="PS50024"/>
    </source>
</evidence>
<dbReference type="Gene3D" id="3.30.70.960">
    <property type="entry name" value="SEA domain"/>
    <property type="match status" value="1"/>
</dbReference>
<protein>
    <recommendedName>
        <fullName evidence="1">SEA domain-containing protein</fullName>
    </recommendedName>
</protein>
<dbReference type="Pfam" id="PF01390">
    <property type="entry name" value="SEA"/>
    <property type="match status" value="1"/>
</dbReference>
<reference evidence="2 3" key="1">
    <citation type="submission" date="2019-05" db="EMBL/GenBank/DDBJ databases">
        <title>Another draft genome of Portunus trituberculatus and its Hox gene families provides insights of decapod evolution.</title>
        <authorList>
            <person name="Jeong J.-H."/>
            <person name="Song I."/>
            <person name="Kim S."/>
            <person name="Choi T."/>
            <person name="Kim D."/>
            <person name="Ryu S."/>
            <person name="Kim W."/>
        </authorList>
    </citation>
    <scope>NUCLEOTIDE SEQUENCE [LARGE SCALE GENOMIC DNA]</scope>
    <source>
        <tissue evidence="2">Muscle</tissue>
    </source>
</reference>
<dbReference type="SUPFAM" id="SSF82671">
    <property type="entry name" value="SEA domain"/>
    <property type="match status" value="1"/>
</dbReference>
<dbReference type="InterPro" id="IPR036364">
    <property type="entry name" value="SEA_dom_sf"/>
</dbReference>
<dbReference type="AlphaFoldDB" id="A0A5B7CW45"/>
<sequence length="183" mass="20549">MVSLQVSLKVDRVGPQRIVWTSNYANPAADEYRLLQWEAQHAISKAISKTRLGTAYLSNAVNSFYSLGGKVIVNATVNLEDQPATRTRAVLQALQRQMIQVIQSHANNIGDSPLGVDGTLNPIPDVSEQRLLTLCTPRQQGHNPLGYIKEYTERKLWCGLKFGGPMVLPSVRSEYFHRKRFQE</sequence>
<feature type="domain" description="SEA" evidence="1">
    <location>
        <begin position="1"/>
        <end position="121"/>
    </location>
</feature>
<keyword evidence="3" id="KW-1185">Reference proteome</keyword>
<organism evidence="2 3">
    <name type="scientific">Portunus trituberculatus</name>
    <name type="common">Swimming crab</name>
    <name type="synonym">Neptunus trituberculatus</name>
    <dbReference type="NCBI Taxonomy" id="210409"/>
    <lineage>
        <taxon>Eukaryota</taxon>
        <taxon>Metazoa</taxon>
        <taxon>Ecdysozoa</taxon>
        <taxon>Arthropoda</taxon>
        <taxon>Crustacea</taxon>
        <taxon>Multicrustacea</taxon>
        <taxon>Malacostraca</taxon>
        <taxon>Eumalacostraca</taxon>
        <taxon>Eucarida</taxon>
        <taxon>Decapoda</taxon>
        <taxon>Pleocyemata</taxon>
        <taxon>Brachyura</taxon>
        <taxon>Eubrachyura</taxon>
        <taxon>Portunoidea</taxon>
        <taxon>Portunidae</taxon>
        <taxon>Portuninae</taxon>
        <taxon>Portunus</taxon>
    </lineage>
</organism>
<evidence type="ECO:0000313" key="3">
    <source>
        <dbReference type="Proteomes" id="UP000324222"/>
    </source>
</evidence>
<proteinExistence type="predicted"/>
<accession>A0A5B7CW45</accession>
<dbReference type="PROSITE" id="PS50024">
    <property type="entry name" value="SEA"/>
    <property type="match status" value="1"/>
</dbReference>
<dbReference type="EMBL" id="VSRR010000294">
    <property type="protein sequence ID" value="MPC13619.1"/>
    <property type="molecule type" value="Genomic_DNA"/>
</dbReference>
<dbReference type="Proteomes" id="UP000324222">
    <property type="component" value="Unassembled WGS sequence"/>
</dbReference>